<dbReference type="AlphaFoldDB" id="A0A5N5TL74"/>
<protein>
    <recommendedName>
        <fullName evidence="3 14">Essential MCU regulator, mitochondrial</fullName>
    </recommendedName>
    <alternativeName>
        <fullName evidence="14">Single-pass membrane protein with aspartate-rich tail 1, mitochondrial</fullName>
    </alternativeName>
</protein>
<evidence type="ECO:0000313" key="16">
    <source>
        <dbReference type="Proteomes" id="UP000326759"/>
    </source>
</evidence>
<gene>
    <name evidence="15" type="ORF">Anas_03040</name>
</gene>
<evidence type="ECO:0000256" key="11">
    <source>
        <dbReference type="ARBA" id="ARBA00023065"/>
    </source>
</evidence>
<evidence type="ECO:0000256" key="5">
    <source>
        <dbReference type="ARBA" id="ARBA00022568"/>
    </source>
</evidence>
<evidence type="ECO:0000256" key="3">
    <source>
        <dbReference type="ARBA" id="ARBA00022180"/>
    </source>
</evidence>
<reference evidence="15 16" key="1">
    <citation type="journal article" date="2019" name="PLoS Biol.">
        <title>Sex chromosomes control vertical transmission of feminizing Wolbachia symbionts in an isopod.</title>
        <authorList>
            <person name="Becking T."/>
            <person name="Chebbi M.A."/>
            <person name="Giraud I."/>
            <person name="Moumen B."/>
            <person name="Laverre T."/>
            <person name="Caubet Y."/>
            <person name="Peccoud J."/>
            <person name="Gilbert C."/>
            <person name="Cordaux R."/>
        </authorList>
    </citation>
    <scope>NUCLEOTIDE SEQUENCE [LARGE SCALE GENOMIC DNA]</scope>
    <source>
        <strain evidence="15">ANa2</strain>
        <tissue evidence="15">Whole body excluding digestive tract and cuticle</tissue>
    </source>
</reference>
<evidence type="ECO:0000256" key="10">
    <source>
        <dbReference type="ARBA" id="ARBA00022989"/>
    </source>
</evidence>
<evidence type="ECO:0000256" key="6">
    <source>
        <dbReference type="ARBA" id="ARBA00022692"/>
    </source>
</evidence>
<keyword evidence="7 14" id="KW-0999">Mitochondrion inner membrane</keyword>
<dbReference type="Proteomes" id="UP000326759">
    <property type="component" value="Unassembled WGS sequence"/>
</dbReference>
<dbReference type="PANTHER" id="PTHR33904:SF1">
    <property type="entry name" value="ESSENTIAL MCU REGULATOR, MITOCHONDRIAL"/>
    <property type="match status" value="1"/>
</dbReference>
<dbReference type="GO" id="GO:0036444">
    <property type="term" value="P:calcium import into the mitochondrion"/>
    <property type="evidence" value="ECO:0007669"/>
    <property type="project" value="UniProtKB-UniRule"/>
</dbReference>
<keyword evidence="10 14" id="KW-1133">Transmembrane helix</keyword>
<accession>A0A5N5TL74</accession>
<keyword evidence="9 14" id="KW-0809">Transit peptide</keyword>
<dbReference type="PANTHER" id="PTHR33904">
    <property type="entry name" value="ESSENTIAL MCU REGULATOR, MITOCHONDRIAL"/>
    <property type="match status" value="1"/>
</dbReference>
<evidence type="ECO:0000256" key="2">
    <source>
        <dbReference type="ARBA" id="ARBA00008958"/>
    </source>
</evidence>
<dbReference type="GO" id="GO:1990246">
    <property type="term" value="C:uniplex complex"/>
    <property type="evidence" value="ECO:0007669"/>
    <property type="project" value="UniProtKB-UniRule"/>
</dbReference>
<feature type="transmembrane region" description="Helical" evidence="14">
    <location>
        <begin position="48"/>
        <end position="68"/>
    </location>
</feature>
<evidence type="ECO:0000256" key="14">
    <source>
        <dbReference type="RuleBase" id="RU369077"/>
    </source>
</evidence>
<evidence type="ECO:0000256" key="12">
    <source>
        <dbReference type="ARBA" id="ARBA00023128"/>
    </source>
</evidence>
<keyword evidence="12 14" id="KW-0496">Mitochondrion</keyword>
<organism evidence="15 16">
    <name type="scientific">Armadillidium nasatum</name>
    <dbReference type="NCBI Taxonomy" id="96803"/>
    <lineage>
        <taxon>Eukaryota</taxon>
        <taxon>Metazoa</taxon>
        <taxon>Ecdysozoa</taxon>
        <taxon>Arthropoda</taxon>
        <taxon>Crustacea</taxon>
        <taxon>Multicrustacea</taxon>
        <taxon>Malacostraca</taxon>
        <taxon>Eumalacostraca</taxon>
        <taxon>Peracarida</taxon>
        <taxon>Isopoda</taxon>
        <taxon>Oniscidea</taxon>
        <taxon>Crinocheta</taxon>
        <taxon>Armadillidiidae</taxon>
        <taxon>Armadillidium</taxon>
    </lineage>
</organism>
<keyword evidence="11 14" id="KW-0406">Ion transport</keyword>
<evidence type="ECO:0000256" key="1">
    <source>
        <dbReference type="ARBA" id="ARBA00004434"/>
    </source>
</evidence>
<keyword evidence="16" id="KW-1185">Reference proteome</keyword>
<keyword evidence="6 14" id="KW-0812">Transmembrane</keyword>
<dbReference type="GO" id="GO:0051560">
    <property type="term" value="P:mitochondrial calcium ion homeostasis"/>
    <property type="evidence" value="ECO:0007669"/>
    <property type="project" value="UniProtKB-UniRule"/>
</dbReference>
<evidence type="ECO:0000256" key="4">
    <source>
        <dbReference type="ARBA" id="ARBA00022448"/>
    </source>
</evidence>
<keyword evidence="8 14" id="KW-0106">Calcium</keyword>
<comment type="function">
    <text evidence="14">Essential regulatory subunit of the mitochondrial calcium uniporter complex (uniplex), a complex that mediates calcium uptake into mitochondria.</text>
</comment>
<dbReference type="EMBL" id="SEYY01000588">
    <property type="protein sequence ID" value="KAB7506918.1"/>
    <property type="molecule type" value="Genomic_DNA"/>
</dbReference>
<evidence type="ECO:0000313" key="15">
    <source>
        <dbReference type="EMBL" id="KAB7506918.1"/>
    </source>
</evidence>
<name>A0A5N5TL74_9CRUS</name>
<comment type="subcellular location">
    <subcellularLocation>
        <location evidence="1 14">Mitochondrion inner membrane</location>
        <topology evidence="1 14">Single-pass membrane protein</topology>
    </subcellularLocation>
</comment>
<dbReference type="OrthoDB" id="10039145at2759"/>
<comment type="caution">
    <text evidence="15">The sequence shown here is derived from an EMBL/GenBank/DDBJ whole genome shotgun (WGS) entry which is preliminary data.</text>
</comment>
<proteinExistence type="inferred from homology"/>
<dbReference type="InterPro" id="IPR018782">
    <property type="entry name" value="MCU_reg"/>
</dbReference>
<comment type="subunit">
    <text evidence="14">Component of the uniplex complex. Interacts (via the transmembrane region) with MCU (via the first transmembrane region); the interaction is direct.</text>
</comment>
<keyword evidence="5 14" id="KW-0109">Calcium transport</keyword>
<evidence type="ECO:0000256" key="7">
    <source>
        <dbReference type="ARBA" id="ARBA00022792"/>
    </source>
</evidence>
<evidence type="ECO:0000256" key="13">
    <source>
        <dbReference type="ARBA" id="ARBA00023136"/>
    </source>
</evidence>
<keyword evidence="4 14" id="KW-0813">Transport</keyword>
<sequence>MSLRKPFLNLTLISNRCRNIKKLHVSKVQYDTFTASDAVMPQPNKTKFFSYIGAGIAITVGVTTGALISKNIASFLEENDLFVPSDDDDDD</sequence>
<evidence type="ECO:0000256" key="8">
    <source>
        <dbReference type="ARBA" id="ARBA00022837"/>
    </source>
</evidence>
<evidence type="ECO:0000256" key="9">
    <source>
        <dbReference type="ARBA" id="ARBA00022946"/>
    </source>
</evidence>
<keyword evidence="13 14" id="KW-0472">Membrane</keyword>
<dbReference type="Pfam" id="PF10161">
    <property type="entry name" value="DDDD"/>
    <property type="match status" value="1"/>
</dbReference>
<comment type="similarity">
    <text evidence="2 14">Belongs to the SMDT1/EMRE family.</text>
</comment>